<proteinExistence type="inferred from homology"/>
<evidence type="ECO:0000256" key="1">
    <source>
        <dbReference type="ARBA" id="ARBA00004613"/>
    </source>
</evidence>
<feature type="signal peptide" evidence="5">
    <location>
        <begin position="1"/>
        <end position="20"/>
    </location>
</feature>
<reference evidence="6" key="1">
    <citation type="submission" date="2022-01" db="EMBL/GenBank/DDBJ databases">
        <authorList>
            <person name="King R."/>
        </authorList>
    </citation>
    <scope>NUCLEOTIDE SEQUENCE</scope>
</reference>
<dbReference type="CDD" id="cd23992">
    <property type="entry name" value="PBP_GOBP"/>
    <property type="match status" value="1"/>
</dbReference>
<dbReference type="PANTHER" id="PTHR11857:SF43">
    <property type="entry name" value="GEO07291P1-RELATED"/>
    <property type="match status" value="1"/>
</dbReference>
<dbReference type="InterPro" id="IPR006170">
    <property type="entry name" value="PBP/GOBP"/>
</dbReference>
<dbReference type="GO" id="GO:0007608">
    <property type="term" value="P:sensory perception of smell"/>
    <property type="evidence" value="ECO:0007669"/>
    <property type="project" value="TreeGrafter"/>
</dbReference>
<dbReference type="Gene3D" id="1.10.238.20">
    <property type="entry name" value="Pheromone/general odorant binding protein domain"/>
    <property type="match status" value="1"/>
</dbReference>
<evidence type="ECO:0000313" key="6">
    <source>
        <dbReference type="EMBL" id="CAG9864923.1"/>
    </source>
</evidence>
<dbReference type="AlphaFoldDB" id="A0A9N9U1P9"/>
<dbReference type="GO" id="GO:0005549">
    <property type="term" value="F:odorant binding"/>
    <property type="evidence" value="ECO:0007669"/>
    <property type="project" value="InterPro"/>
</dbReference>
<feature type="chain" id="PRO_5040477215" evidence="5">
    <location>
        <begin position="21"/>
        <end position="150"/>
    </location>
</feature>
<dbReference type="OrthoDB" id="5978988at2759"/>
<evidence type="ECO:0000313" key="7">
    <source>
        <dbReference type="Proteomes" id="UP001153712"/>
    </source>
</evidence>
<evidence type="ECO:0000256" key="2">
    <source>
        <dbReference type="ARBA" id="ARBA00008098"/>
    </source>
</evidence>
<organism evidence="6 7">
    <name type="scientific">Phyllotreta striolata</name>
    <name type="common">Striped flea beetle</name>
    <name type="synonym">Crioceris striolata</name>
    <dbReference type="NCBI Taxonomy" id="444603"/>
    <lineage>
        <taxon>Eukaryota</taxon>
        <taxon>Metazoa</taxon>
        <taxon>Ecdysozoa</taxon>
        <taxon>Arthropoda</taxon>
        <taxon>Hexapoda</taxon>
        <taxon>Insecta</taxon>
        <taxon>Pterygota</taxon>
        <taxon>Neoptera</taxon>
        <taxon>Endopterygota</taxon>
        <taxon>Coleoptera</taxon>
        <taxon>Polyphaga</taxon>
        <taxon>Cucujiformia</taxon>
        <taxon>Chrysomeloidea</taxon>
        <taxon>Chrysomelidae</taxon>
        <taxon>Galerucinae</taxon>
        <taxon>Alticini</taxon>
        <taxon>Phyllotreta</taxon>
    </lineage>
</organism>
<dbReference type="SUPFAM" id="SSF47565">
    <property type="entry name" value="Insect pheromone/odorant-binding proteins"/>
    <property type="match status" value="1"/>
</dbReference>
<dbReference type="Proteomes" id="UP001153712">
    <property type="component" value="Chromosome 9"/>
</dbReference>
<gene>
    <name evidence="6" type="ORF">PHYEVI_LOCUS11170</name>
</gene>
<dbReference type="SMART" id="SM00708">
    <property type="entry name" value="PhBP"/>
    <property type="match status" value="1"/>
</dbReference>
<keyword evidence="3" id="KW-0964">Secreted</keyword>
<comment type="similarity">
    <text evidence="2">Belongs to the PBP/GOBP family.</text>
</comment>
<dbReference type="EMBL" id="OU900102">
    <property type="protein sequence ID" value="CAG9864923.1"/>
    <property type="molecule type" value="Genomic_DNA"/>
</dbReference>
<dbReference type="Pfam" id="PF01395">
    <property type="entry name" value="PBP_GOBP"/>
    <property type="match status" value="1"/>
</dbReference>
<evidence type="ECO:0000256" key="3">
    <source>
        <dbReference type="ARBA" id="ARBA00022525"/>
    </source>
</evidence>
<keyword evidence="7" id="KW-1185">Reference proteome</keyword>
<keyword evidence="4 5" id="KW-0732">Signal</keyword>
<dbReference type="InterPro" id="IPR036728">
    <property type="entry name" value="PBP_GOBP_sf"/>
</dbReference>
<evidence type="ECO:0000256" key="5">
    <source>
        <dbReference type="SAM" id="SignalP"/>
    </source>
</evidence>
<dbReference type="PANTHER" id="PTHR11857">
    <property type="entry name" value="ODORANT BINDING PROTEIN-RELATED"/>
    <property type="match status" value="1"/>
</dbReference>
<dbReference type="GO" id="GO:0005615">
    <property type="term" value="C:extracellular space"/>
    <property type="evidence" value="ECO:0007669"/>
    <property type="project" value="TreeGrafter"/>
</dbReference>
<accession>A0A9N9U1P9</accession>
<comment type="subcellular location">
    <subcellularLocation>
        <location evidence="1">Secreted</location>
    </subcellularLocation>
</comment>
<protein>
    <submittedName>
        <fullName evidence="6">Uncharacterized protein</fullName>
    </submittedName>
</protein>
<sequence length="150" mass="17130">MKCLIILAFCAGVTFKFTQADLHSELQVMKTRQTECENSLGEPKNFMEKLVAKEDLGDMEKAKKMNLCLFIKMGLISETGEILQDKLKAHLKKLTNDENIRKRGMEQCGKNNGNNPTEVSWNFVNCMKNLFPEVFPIDFQTSPNNVVHDK</sequence>
<name>A0A9N9U1P9_PHYSR</name>
<evidence type="ECO:0000256" key="4">
    <source>
        <dbReference type="ARBA" id="ARBA00022729"/>
    </source>
</evidence>